<dbReference type="Gene3D" id="3.30.70.270">
    <property type="match status" value="2"/>
</dbReference>
<evidence type="ECO:0000256" key="8">
    <source>
        <dbReference type="ARBA" id="ARBA00022918"/>
    </source>
</evidence>
<dbReference type="InterPro" id="IPR051320">
    <property type="entry name" value="Viral_Replic_Matur_Polypro"/>
</dbReference>
<dbReference type="Proteomes" id="UP001289374">
    <property type="component" value="Unassembled WGS sequence"/>
</dbReference>
<keyword evidence="1" id="KW-0645">Protease</keyword>
<dbReference type="CDD" id="cd01647">
    <property type="entry name" value="RT_LTR"/>
    <property type="match status" value="1"/>
</dbReference>
<evidence type="ECO:0000256" key="3">
    <source>
        <dbReference type="ARBA" id="ARBA00022695"/>
    </source>
</evidence>
<dbReference type="InterPro" id="IPR041373">
    <property type="entry name" value="RT_RNaseH"/>
</dbReference>
<keyword evidence="2" id="KW-0808">Transferase</keyword>
<keyword evidence="8" id="KW-0695">RNA-directed DNA polymerase</keyword>
<evidence type="ECO:0000256" key="1">
    <source>
        <dbReference type="ARBA" id="ARBA00022670"/>
    </source>
</evidence>
<dbReference type="GO" id="GO:0003964">
    <property type="term" value="F:RNA-directed DNA polymerase activity"/>
    <property type="evidence" value="ECO:0007669"/>
    <property type="project" value="UniProtKB-KW"/>
</dbReference>
<name>A0AAE1WDX8_9LAMI</name>
<keyword evidence="13" id="KW-1185">Reference proteome</keyword>
<keyword evidence="5" id="KW-0064">Aspartyl protease</keyword>
<accession>A0AAE1WDX8</accession>
<dbReference type="Pfam" id="PF00078">
    <property type="entry name" value="RVT_1"/>
    <property type="match status" value="1"/>
</dbReference>
<dbReference type="AlphaFoldDB" id="A0AAE1WDX8"/>
<reference evidence="12" key="2">
    <citation type="journal article" date="2024" name="Plant">
        <title>Genomic evolution and insights into agronomic trait innovations of Sesamum species.</title>
        <authorList>
            <person name="Miao H."/>
            <person name="Wang L."/>
            <person name="Qu L."/>
            <person name="Liu H."/>
            <person name="Sun Y."/>
            <person name="Le M."/>
            <person name="Wang Q."/>
            <person name="Wei S."/>
            <person name="Zheng Y."/>
            <person name="Lin W."/>
            <person name="Duan Y."/>
            <person name="Cao H."/>
            <person name="Xiong S."/>
            <person name="Wang X."/>
            <person name="Wei L."/>
            <person name="Li C."/>
            <person name="Ma Q."/>
            <person name="Ju M."/>
            <person name="Zhao R."/>
            <person name="Li G."/>
            <person name="Mu C."/>
            <person name="Tian Q."/>
            <person name="Mei H."/>
            <person name="Zhang T."/>
            <person name="Gao T."/>
            <person name="Zhang H."/>
        </authorList>
    </citation>
    <scope>NUCLEOTIDE SEQUENCE</scope>
    <source>
        <strain evidence="12">K16</strain>
    </source>
</reference>
<sequence>MQLIIKEHINLGLIEPGISAYSSPGFLIKMESESKKFTAFSTPQGQYIWNVLPMGLANAPQIFQRKMDNLFKDYFEFMFVYIDILIASKNIKEHNRHLEIFSDACYKEGLVLSEKKATIAVNKIEFLGILIDEAGIELQEHIVEKIRNFPDILKDKKHLQSFLRVVNFAGIFIKDLAKYRKDFRPLLKETESTKWKWEEIHTQRVHELKQVCNNLPKLAIPQDEDELVVYTDANDYRWAAVLMKKTTIGEEPCRYTGGLFTEQQARVWHINEKEFFAVWKAFKKWPLFLLAKEFTLKVDNTNVKAFLKNKLESKIEKAQMEAFEANSIMLRLIHLRENLDELNNKFGRLAVNAQVAGQIQRADLDTVQIAIRTTMVASTSLWNDLQELIRKASSSEMTNELKKHDTKHALRVQDSRPVAANSSTACTRPSPDSGVTAINESQGVQTSDDSSQPSASGLKRKRLALGQGQALLRLILMNYLLLLLLLGRVWMMEGSKPEEVREWYEFGALASVHTMSPSFPKISKLPDWISGAVYDSWQNNPHLKRRDILELKFISAAPEMAGKGSHPAFHFIKLQRPDMAAFNRIKASSEEAPLVSTISEDDISTRRAWGLWVCLTEMDKVKYPFKIFSNKVNRSFLLNSMTGKSTEFAESMFEKKRMLVWENKLPATEVTRMKTCNMLHVGQWHNHEPSSCEPSSAVVWLEEVRKTEDLGYPESRRSNQVLKDKEPNWEIEKREDYIGKTLKIRD</sequence>
<dbReference type="EMBL" id="JACGWL010000011">
    <property type="protein sequence ID" value="KAK4391590.1"/>
    <property type="molecule type" value="Genomic_DNA"/>
</dbReference>
<feature type="region of interest" description="Disordered" evidence="10">
    <location>
        <begin position="414"/>
        <end position="456"/>
    </location>
</feature>
<keyword evidence="9" id="KW-0175">Coiled coil</keyword>
<evidence type="ECO:0000256" key="10">
    <source>
        <dbReference type="SAM" id="MobiDB-lite"/>
    </source>
</evidence>
<evidence type="ECO:0000256" key="9">
    <source>
        <dbReference type="SAM" id="Coils"/>
    </source>
</evidence>
<evidence type="ECO:0000313" key="12">
    <source>
        <dbReference type="EMBL" id="KAK4391590.1"/>
    </source>
</evidence>
<feature type="coiled-coil region" evidence="9">
    <location>
        <begin position="308"/>
        <end position="345"/>
    </location>
</feature>
<dbReference type="GO" id="GO:0004190">
    <property type="term" value="F:aspartic-type endopeptidase activity"/>
    <property type="evidence" value="ECO:0007669"/>
    <property type="project" value="UniProtKB-KW"/>
</dbReference>
<dbReference type="PANTHER" id="PTHR33064:SF37">
    <property type="entry name" value="RIBONUCLEASE H"/>
    <property type="match status" value="1"/>
</dbReference>
<proteinExistence type="predicted"/>
<evidence type="ECO:0000256" key="2">
    <source>
        <dbReference type="ARBA" id="ARBA00022679"/>
    </source>
</evidence>
<dbReference type="InterPro" id="IPR043502">
    <property type="entry name" value="DNA/RNA_pol_sf"/>
</dbReference>
<reference evidence="12" key="1">
    <citation type="submission" date="2020-06" db="EMBL/GenBank/DDBJ databases">
        <authorList>
            <person name="Li T."/>
            <person name="Hu X."/>
            <person name="Zhang T."/>
            <person name="Song X."/>
            <person name="Zhang H."/>
            <person name="Dai N."/>
            <person name="Sheng W."/>
            <person name="Hou X."/>
            <person name="Wei L."/>
        </authorList>
    </citation>
    <scope>NUCLEOTIDE SEQUENCE</scope>
    <source>
        <strain evidence="12">K16</strain>
        <tissue evidence="12">Leaf</tissue>
    </source>
</reference>
<dbReference type="GO" id="GO:0006508">
    <property type="term" value="P:proteolysis"/>
    <property type="evidence" value="ECO:0007669"/>
    <property type="project" value="UniProtKB-KW"/>
</dbReference>
<organism evidence="12 13">
    <name type="scientific">Sesamum angolense</name>
    <dbReference type="NCBI Taxonomy" id="2727404"/>
    <lineage>
        <taxon>Eukaryota</taxon>
        <taxon>Viridiplantae</taxon>
        <taxon>Streptophyta</taxon>
        <taxon>Embryophyta</taxon>
        <taxon>Tracheophyta</taxon>
        <taxon>Spermatophyta</taxon>
        <taxon>Magnoliopsida</taxon>
        <taxon>eudicotyledons</taxon>
        <taxon>Gunneridae</taxon>
        <taxon>Pentapetalae</taxon>
        <taxon>asterids</taxon>
        <taxon>lamiids</taxon>
        <taxon>Lamiales</taxon>
        <taxon>Pedaliaceae</taxon>
        <taxon>Sesamum</taxon>
    </lineage>
</organism>
<dbReference type="GO" id="GO:0004519">
    <property type="term" value="F:endonuclease activity"/>
    <property type="evidence" value="ECO:0007669"/>
    <property type="project" value="UniProtKB-KW"/>
</dbReference>
<dbReference type="SUPFAM" id="SSF56672">
    <property type="entry name" value="DNA/RNA polymerases"/>
    <property type="match status" value="1"/>
</dbReference>
<evidence type="ECO:0000313" key="13">
    <source>
        <dbReference type="Proteomes" id="UP001289374"/>
    </source>
</evidence>
<dbReference type="PANTHER" id="PTHR33064">
    <property type="entry name" value="POL PROTEIN"/>
    <property type="match status" value="1"/>
</dbReference>
<dbReference type="Gene3D" id="3.10.10.10">
    <property type="entry name" value="HIV Type 1 Reverse Transcriptase, subunit A, domain 1"/>
    <property type="match status" value="1"/>
</dbReference>
<keyword evidence="7" id="KW-0378">Hydrolase</keyword>
<evidence type="ECO:0000256" key="4">
    <source>
        <dbReference type="ARBA" id="ARBA00022722"/>
    </source>
</evidence>
<comment type="caution">
    <text evidence="12">The sequence shown here is derived from an EMBL/GenBank/DDBJ whole genome shotgun (WGS) entry which is preliminary data.</text>
</comment>
<feature type="compositionally biased region" description="Polar residues" evidence="10">
    <location>
        <begin position="436"/>
        <end position="455"/>
    </location>
</feature>
<keyword evidence="6" id="KW-0255">Endonuclease</keyword>
<keyword evidence="3" id="KW-0548">Nucleotidyltransferase</keyword>
<evidence type="ECO:0000256" key="5">
    <source>
        <dbReference type="ARBA" id="ARBA00022750"/>
    </source>
</evidence>
<gene>
    <name evidence="12" type="ORF">Sango_1936800</name>
</gene>
<evidence type="ECO:0000259" key="11">
    <source>
        <dbReference type="PROSITE" id="PS50878"/>
    </source>
</evidence>
<dbReference type="Pfam" id="PF17917">
    <property type="entry name" value="RT_RNaseH"/>
    <property type="match status" value="1"/>
</dbReference>
<feature type="domain" description="Reverse transcriptase" evidence="11">
    <location>
        <begin position="1"/>
        <end position="131"/>
    </location>
</feature>
<protein>
    <submittedName>
        <fullName evidence="12">Enzymatic polyprotein</fullName>
    </submittedName>
</protein>
<dbReference type="InterPro" id="IPR043128">
    <property type="entry name" value="Rev_trsase/Diguanyl_cyclase"/>
</dbReference>
<dbReference type="PROSITE" id="PS50878">
    <property type="entry name" value="RT_POL"/>
    <property type="match status" value="1"/>
</dbReference>
<evidence type="ECO:0000256" key="7">
    <source>
        <dbReference type="ARBA" id="ARBA00022801"/>
    </source>
</evidence>
<evidence type="ECO:0000256" key="6">
    <source>
        <dbReference type="ARBA" id="ARBA00022759"/>
    </source>
</evidence>
<keyword evidence="4" id="KW-0540">Nuclease</keyword>
<dbReference type="InterPro" id="IPR000477">
    <property type="entry name" value="RT_dom"/>
</dbReference>